<proteinExistence type="predicted"/>
<keyword evidence="2" id="KW-1185">Reference proteome</keyword>
<evidence type="ECO:0000313" key="1">
    <source>
        <dbReference type="EMBL" id="GMM34844.1"/>
    </source>
</evidence>
<dbReference type="RefSeq" id="XP_064851844.1">
    <property type="nucleotide sequence ID" value="XM_064995772.1"/>
</dbReference>
<accession>A0AAV5QKA6</accession>
<dbReference type="AlphaFoldDB" id="A0AAV5QKA6"/>
<evidence type="ECO:0000313" key="2">
    <source>
        <dbReference type="Proteomes" id="UP001360560"/>
    </source>
</evidence>
<dbReference type="GeneID" id="90072823"/>
<dbReference type="EMBL" id="BTFZ01000003">
    <property type="protein sequence ID" value="GMM34844.1"/>
    <property type="molecule type" value="Genomic_DNA"/>
</dbReference>
<dbReference type="Proteomes" id="UP001360560">
    <property type="component" value="Unassembled WGS sequence"/>
</dbReference>
<comment type="caution">
    <text evidence="1">The sequence shown here is derived from an EMBL/GenBank/DDBJ whole genome shotgun (WGS) entry which is preliminary data.</text>
</comment>
<sequence length="391" mass="44681">MKILPKSPLLVAPHKWSNKPFLLSFKHLNAINNGINSSSLQSIEPPASSSSVAVLGKVNSSSEDISGGFVIPPFDSDWFHKILSSKSKLDMTSRRRIPKDLLLGFTMVKRGTEVNGTNNNNDLEQVSQEKPKLYMYPIDLDPDFIDLPIPSLYRSYLPLSPGYLELISSVKNRSRGKSRRKLGSVLLNQENRESLGDQDLVWMEDIQHLVMFKLCEYTSQFFKHWIIDKKKNETTKSWKSPSNINDTQTPLESHVRRSSIVLAFTPVEATSPELMNQKWPSGKRVLAKILQAPPKNFIDQLDCEDDKGKYTLQVFNVRKALDKIYETYTSPEVSDHALSKKIINACQEFEDLLKENFHSADQYVVLQSDASDECYKFMKFLVRWVLYIEGP</sequence>
<protein>
    <submittedName>
        <fullName evidence="1">Uncharacterized protein</fullName>
    </submittedName>
</protein>
<organism evidence="1 2">
    <name type="scientific">Saccharomycopsis crataegensis</name>
    <dbReference type="NCBI Taxonomy" id="43959"/>
    <lineage>
        <taxon>Eukaryota</taxon>
        <taxon>Fungi</taxon>
        <taxon>Dikarya</taxon>
        <taxon>Ascomycota</taxon>
        <taxon>Saccharomycotina</taxon>
        <taxon>Saccharomycetes</taxon>
        <taxon>Saccharomycopsidaceae</taxon>
        <taxon>Saccharomycopsis</taxon>
    </lineage>
</organism>
<gene>
    <name evidence="1" type="ORF">DASC09_021690</name>
</gene>
<reference evidence="1 2" key="1">
    <citation type="journal article" date="2023" name="Elife">
        <title>Identification of key yeast species and microbe-microbe interactions impacting larval growth of Drosophila in the wild.</title>
        <authorList>
            <person name="Mure A."/>
            <person name="Sugiura Y."/>
            <person name="Maeda R."/>
            <person name="Honda K."/>
            <person name="Sakurai N."/>
            <person name="Takahashi Y."/>
            <person name="Watada M."/>
            <person name="Katoh T."/>
            <person name="Gotoh A."/>
            <person name="Gotoh Y."/>
            <person name="Taniguchi I."/>
            <person name="Nakamura K."/>
            <person name="Hayashi T."/>
            <person name="Katayama T."/>
            <person name="Uemura T."/>
            <person name="Hattori Y."/>
        </authorList>
    </citation>
    <scope>NUCLEOTIDE SEQUENCE [LARGE SCALE GENOMIC DNA]</scope>
    <source>
        <strain evidence="1 2">SC-9</strain>
    </source>
</reference>
<name>A0AAV5QKA6_9ASCO</name>